<keyword evidence="2" id="KW-0472">Membrane</keyword>
<keyword evidence="4" id="KW-1185">Reference proteome</keyword>
<feature type="transmembrane region" description="Helical" evidence="2">
    <location>
        <begin position="40"/>
        <end position="60"/>
    </location>
</feature>
<feature type="compositionally biased region" description="Polar residues" evidence="1">
    <location>
        <begin position="286"/>
        <end position="297"/>
    </location>
</feature>
<feature type="transmembrane region" description="Helical" evidence="2">
    <location>
        <begin position="80"/>
        <end position="99"/>
    </location>
</feature>
<dbReference type="EMBL" id="CAXLJM020000035">
    <property type="protein sequence ID" value="CAL8104520.1"/>
    <property type="molecule type" value="Genomic_DNA"/>
</dbReference>
<evidence type="ECO:0000313" key="3">
    <source>
        <dbReference type="EMBL" id="CAL8104520.1"/>
    </source>
</evidence>
<feature type="compositionally biased region" description="Low complexity" evidence="1">
    <location>
        <begin position="249"/>
        <end position="271"/>
    </location>
</feature>
<dbReference type="Proteomes" id="UP001642540">
    <property type="component" value="Unassembled WGS sequence"/>
</dbReference>
<reference evidence="3 4" key="1">
    <citation type="submission" date="2024-08" db="EMBL/GenBank/DDBJ databases">
        <authorList>
            <person name="Cucini C."/>
            <person name="Frati F."/>
        </authorList>
    </citation>
    <scope>NUCLEOTIDE SEQUENCE [LARGE SCALE GENOMIC DNA]</scope>
</reference>
<feature type="region of interest" description="Disordered" evidence="1">
    <location>
        <begin position="244"/>
        <end position="297"/>
    </location>
</feature>
<organism evidence="3 4">
    <name type="scientific">Orchesella dallaii</name>
    <dbReference type="NCBI Taxonomy" id="48710"/>
    <lineage>
        <taxon>Eukaryota</taxon>
        <taxon>Metazoa</taxon>
        <taxon>Ecdysozoa</taxon>
        <taxon>Arthropoda</taxon>
        <taxon>Hexapoda</taxon>
        <taxon>Collembola</taxon>
        <taxon>Entomobryomorpha</taxon>
        <taxon>Entomobryoidea</taxon>
        <taxon>Orchesellidae</taxon>
        <taxon>Orchesellinae</taxon>
        <taxon>Orchesella</taxon>
    </lineage>
</organism>
<feature type="transmembrane region" description="Helical" evidence="2">
    <location>
        <begin position="373"/>
        <end position="394"/>
    </location>
</feature>
<comment type="caution">
    <text evidence="3">The sequence shown here is derived from an EMBL/GenBank/DDBJ whole genome shotgun (WGS) entry which is preliminary data.</text>
</comment>
<name>A0ABP1QM86_9HEXA</name>
<evidence type="ECO:0000313" key="4">
    <source>
        <dbReference type="Proteomes" id="UP001642540"/>
    </source>
</evidence>
<feature type="transmembrane region" description="Helical" evidence="2">
    <location>
        <begin position="336"/>
        <end position="353"/>
    </location>
</feature>
<feature type="transmembrane region" description="Helical" evidence="2">
    <location>
        <begin position="139"/>
        <end position="159"/>
    </location>
</feature>
<gene>
    <name evidence="3" type="ORF">ODALV1_LOCUS11785</name>
</gene>
<evidence type="ECO:0000256" key="2">
    <source>
        <dbReference type="SAM" id="Phobius"/>
    </source>
</evidence>
<protein>
    <recommendedName>
        <fullName evidence="5">Gustatory receptor</fullName>
    </recommendedName>
</protein>
<evidence type="ECO:0000256" key="1">
    <source>
        <dbReference type="SAM" id="MobiDB-lite"/>
    </source>
</evidence>
<keyword evidence="2" id="KW-1133">Transmembrane helix</keyword>
<keyword evidence="2" id="KW-0812">Transmembrane</keyword>
<sequence>MVESFTDYQRRMFKTLCLIGVLRYYVDVSKKGQYIIKHSLWGEIFFWIFWTNNILKFLYVALTYHKLTGVEVHFLDQMSIWDWIFMTLHAIIECGIWFWKYPLYENLYMQWELQENIYRKLGSPKDTAKKITRTDKINNWLYSGIIWGCTVALTIQYFFTPKYALNTYAILKEDTLPLRILFSIHEIIFMFHGYFYQAFTMVLAQSYSVTYQHLLEEMNGAMSFIIDSGRREARREIILPTASKTRVESASQMSNSSSDASSESSSRPVSATNLGSPSHLDGKLKSPNNQRRLSPSSKLKRMRIDNIIVPGTEYNILKLVDDYKKIMISALYHNQWIGMVMGVSELINFMQFVSDVFMIFQLLKEPETDYIDVFFYMLDAVCGMTMMFRMLIILSRLVPQAEDFIQGLKTYASLNTPLQKQILKTIPALRVISAKLTGYSVRPESVPVGFNTLINWYICAAMWQRPDDPTRRT</sequence>
<evidence type="ECO:0008006" key="5">
    <source>
        <dbReference type="Google" id="ProtNLM"/>
    </source>
</evidence>
<proteinExistence type="predicted"/>
<accession>A0ABP1QM86</accession>
<feature type="transmembrane region" description="Helical" evidence="2">
    <location>
        <begin position="179"/>
        <end position="196"/>
    </location>
</feature>